<organism evidence="10 11">
    <name type="scientific">Pseudolycoriella hygida</name>
    <dbReference type="NCBI Taxonomy" id="35572"/>
    <lineage>
        <taxon>Eukaryota</taxon>
        <taxon>Metazoa</taxon>
        <taxon>Ecdysozoa</taxon>
        <taxon>Arthropoda</taxon>
        <taxon>Hexapoda</taxon>
        <taxon>Insecta</taxon>
        <taxon>Pterygota</taxon>
        <taxon>Neoptera</taxon>
        <taxon>Endopterygota</taxon>
        <taxon>Diptera</taxon>
        <taxon>Nematocera</taxon>
        <taxon>Sciaroidea</taxon>
        <taxon>Sciaridae</taxon>
        <taxon>Pseudolycoriella</taxon>
    </lineage>
</organism>
<keyword evidence="2" id="KW-0677">Repeat</keyword>
<name>A0A9Q0MKU9_9DIPT</name>
<comment type="caution">
    <text evidence="10">The sequence shown here is derived from an EMBL/GenBank/DDBJ whole genome shotgun (WGS) entry which is preliminary data.</text>
</comment>
<feature type="domain" description="C2H2-type" evidence="8">
    <location>
        <begin position="419"/>
        <end position="446"/>
    </location>
</feature>
<feature type="domain" description="ZAD" evidence="9">
    <location>
        <begin position="7"/>
        <end position="81"/>
    </location>
</feature>
<sequence>MDINSTLLCRLCMQESEDVVNTFDKFENTTVGSVLEQHFCFQIKADVGLSTFLCQICWSNTRTFHIFYEQVKMLREDYWKSVKAADYNAGIDFIEEEPGDTEVQLDLNLVKSEESLVESVDVIVEVKKEEETLDLNNYDNSEETSRNGDKGPTGSKKRKNNETEALIGEKPEREKNQKGSNYFESQLRIYFNMKCDICGDPFETYRSAQKHYRNAHKVEGYLICCGKKFHRRDRVMNHIKYHLNPSKFSCDQCGRKFFRKSTLATHIENHEPMSSRAFKCDLCPKSFPRETALIIHKNFVHLPVKCVECDMTYPSKSKLLTHIKNVHTPKIAATRVCDICGQDFANKYSLLVHMQGKHSAIESRKFQCNIWLKHQSTLSTHMKKHQESAPVKCSVCGKVTRSKFALNNHMKYVHGERKYQCSICCKSFKKSLTLKEHMAGHTGEDLYKCPYCTRTFKSSANMFSHRKKMHLAECFEDCEKKRSLLKQSSIK</sequence>
<feature type="domain" description="C2H2-type" evidence="8">
    <location>
        <begin position="278"/>
        <end position="301"/>
    </location>
</feature>
<evidence type="ECO:0000313" key="10">
    <source>
        <dbReference type="EMBL" id="KAJ6622260.1"/>
    </source>
</evidence>
<dbReference type="InterPro" id="IPR013087">
    <property type="entry name" value="Znf_C2H2_type"/>
</dbReference>
<keyword evidence="1 6" id="KW-0479">Metal-binding</keyword>
<feature type="domain" description="C2H2-type" evidence="8">
    <location>
        <begin position="304"/>
        <end position="332"/>
    </location>
</feature>
<evidence type="ECO:0000256" key="6">
    <source>
        <dbReference type="PROSITE-ProRule" id="PRU01263"/>
    </source>
</evidence>
<evidence type="ECO:0000256" key="4">
    <source>
        <dbReference type="ARBA" id="ARBA00022833"/>
    </source>
</evidence>
<dbReference type="OrthoDB" id="10039931at2759"/>
<proteinExistence type="predicted"/>
<keyword evidence="4 6" id="KW-0862">Zinc</keyword>
<feature type="region of interest" description="Disordered" evidence="7">
    <location>
        <begin position="134"/>
        <end position="179"/>
    </location>
</feature>
<feature type="binding site" evidence="6">
    <location>
        <position position="9"/>
    </location>
    <ligand>
        <name>Zn(2+)</name>
        <dbReference type="ChEBI" id="CHEBI:29105"/>
    </ligand>
</feature>
<dbReference type="PROSITE" id="PS00028">
    <property type="entry name" value="ZINC_FINGER_C2H2_1"/>
    <property type="match status" value="7"/>
</dbReference>
<dbReference type="GO" id="GO:0008270">
    <property type="term" value="F:zinc ion binding"/>
    <property type="evidence" value="ECO:0007669"/>
    <property type="project" value="UniProtKB-UniRule"/>
</dbReference>
<dbReference type="Gene3D" id="3.30.160.60">
    <property type="entry name" value="Classic Zinc Finger"/>
    <property type="match status" value="5"/>
</dbReference>
<evidence type="ECO:0000256" key="1">
    <source>
        <dbReference type="ARBA" id="ARBA00022723"/>
    </source>
</evidence>
<evidence type="ECO:0000256" key="5">
    <source>
        <dbReference type="PROSITE-ProRule" id="PRU00042"/>
    </source>
</evidence>
<dbReference type="SUPFAM" id="SSF57716">
    <property type="entry name" value="Glucocorticoid receptor-like (DNA-binding domain)"/>
    <property type="match status" value="1"/>
</dbReference>
<feature type="domain" description="C2H2-type" evidence="8">
    <location>
        <begin position="391"/>
        <end position="419"/>
    </location>
</feature>
<feature type="compositionally biased region" description="Basic and acidic residues" evidence="7">
    <location>
        <begin position="167"/>
        <end position="177"/>
    </location>
</feature>
<evidence type="ECO:0000256" key="3">
    <source>
        <dbReference type="ARBA" id="ARBA00022771"/>
    </source>
</evidence>
<evidence type="ECO:0000256" key="7">
    <source>
        <dbReference type="SAM" id="MobiDB-lite"/>
    </source>
</evidence>
<dbReference type="EMBL" id="WJQU01003778">
    <property type="protein sequence ID" value="KAJ6622260.1"/>
    <property type="molecule type" value="Genomic_DNA"/>
</dbReference>
<gene>
    <name evidence="10" type="primary">grau_9</name>
    <name evidence="10" type="ORF">Bhyg_17018</name>
</gene>
<dbReference type="Gene3D" id="3.40.1800.20">
    <property type="match status" value="1"/>
</dbReference>
<dbReference type="Pfam" id="PF07776">
    <property type="entry name" value="zf-AD"/>
    <property type="match status" value="1"/>
</dbReference>
<feature type="domain" description="C2H2-type" evidence="8">
    <location>
        <begin position="193"/>
        <end position="221"/>
    </location>
</feature>
<dbReference type="Pfam" id="PF13912">
    <property type="entry name" value="zf-C2H2_6"/>
    <property type="match status" value="1"/>
</dbReference>
<evidence type="ECO:0000259" key="8">
    <source>
        <dbReference type="PROSITE" id="PS50157"/>
    </source>
</evidence>
<keyword evidence="3 5" id="KW-0863">Zinc-finger</keyword>
<dbReference type="Pfam" id="PF00096">
    <property type="entry name" value="zf-C2H2"/>
    <property type="match status" value="5"/>
</dbReference>
<feature type="domain" description="C2H2-type" evidence="8">
    <location>
        <begin position="447"/>
        <end position="473"/>
    </location>
</feature>
<dbReference type="PROSITE" id="PS51915">
    <property type="entry name" value="ZAD"/>
    <property type="match status" value="1"/>
</dbReference>
<protein>
    <submittedName>
        <fullName evidence="10">Transcription factor grauzone</fullName>
    </submittedName>
</protein>
<dbReference type="SMART" id="SM00355">
    <property type="entry name" value="ZnF_C2H2"/>
    <property type="match status" value="10"/>
</dbReference>
<dbReference type="Pfam" id="PF12874">
    <property type="entry name" value="zf-met"/>
    <property type="match status" value="1"/>
</dbReference>
<dbReference type="InterPro" id="IPR036236">
    <property type="entry name" value="Znf_C2H2_sf"/>
</dbReference>
<dbReference type="Proteomes" id="UP001151699">
    <property type="component" value="Unassembled WGS sequence"/>
</dbReference>
<feature type="domain" description="C2H2-type" evidence="8">
    <location>
        <begin position="335"/>
        <end position="363"/>
    </location>
</feature>
<dbReference type="PANTHER" id="PTHR24379">
    <property type="entry name" value="KRAB AND ZINC FINGER DOMAIN-CONTAINING"/>
    <property type="match status" value="1"/>
</dbReference>
<feature type="binding site" evidence="6">
    <location>
        <position position="57"/>
    </location>
    <ligand>
        <name>Zn(2+)</name>
        <dbReference type="ChEBI" id="CHEBI:29105"/>
    </ligand>
</feature>
<evidence type="ECO:0000313" key="11">
    <source>
        <dbReference type="Proteomes" id="UP001151699"/>
    </source>
</evidence>
<dbReference type="SUPFAM" id="SSF57667">
    <property type="entry name" value="beta-beta-alpha zinc fingers"/>
    <property type="match status" value="4"/>
</dbReference>
<accession>A0A9Q0MKU9</accession>
<reference evidence="10" key="1">
    <citation type="submission" date="2022-07" db="EMBL/GenBank/DDBJ databases">
        <authorList>
            <person name="Trinca V."/>
            <person name="Uliana J.V.C."/>
            <person name="Torres T.T."/>
            <person name="Ward R.J."/>
            <person name="Monesi N."/>
        </authorList>
    </citation>
    <scope>NUCLEOTIDE SEQUENCE</scope>
    <source>
        <strain evidence="10">HSMRA1968</strain>
        <tissue evidence="10">Whole embryos</tissue>
    </source>
</reference>
<dbReference type="GO" id="GO:0005634">
    <property type="term" value="C:nucleus"/>
    <property type="evidence" value="ECO:0007669"/>
    <property type="project" value="InterPro"/>
</dbReference>
<dbReference type="PANTHER" id="PTHR24379:SF121">
    <property type="entry name" value="C2H2-TYPE DOMAIN-CONTAINING PROTEIN"/>
    <property type="match status" value="1"/>
</dbReference>
<keyword evidence="11" id="KW-1185">Reference proteome</keyword>
<evidence type="ECO:0000259" key="9">
    <source>
        <dbReference type="PROSITE" id="PS51915"/>
    </source>
</evidence>
<feature type="domain" description="C2H2-type" evidence="8">
    <location>
        <begin position="248"/>
        <end position="275"/>
    </location>
</feature>
<feature type="binding site" evidence="6">
    <location>
        <position position="12"/>
    </location>
    <ligand>
        <name>Zn(2+)</name>
        <dbReference type="ChEBI" id="CHEBI:29105"/>
    </ligand>
</feature>
<dbReference type="InterPro" id="IPR012934">
    <property type="entry name" value="Znf_AD"/>
</dbReference>
<dbReference type="PROSITE" id="PS50157">
    <property type="entry name" value="ZINC_FINGER_C2H2_2"/>
    <property type="match status" value="8"/>
</dbReference>
<dbReference type="AlphaFoldDB" id="A0A9Q0MKU9"/>
<evidence type="ECO:0000256" key="2">
    <source>
        <dbReference type="ARBA" id="ARBA00022737"/>
    </source>
</evidence>
<dbReference type="FunFam" id="3.30.160.60:FF:000100">
    <property type="entry name" value="Zinc finger 45-like"/>
    <property type="match status" value="1"/>
</dbReference>
<feature type="binding site" evidence="6">
    <location>
        <position position="54"/>
    </location>
    <ligand>
        <name>Zn(2+)</name>
        <dbReference type="ChEBI" id="CHEBI:29105"/>
    </ligand>
</feature>